<keyword evidence="3" id="KW-1185">Reference proteome</keyword>
<protein>
    <submittedName>
        <fullName evidence="2">Uncharacterized protein</fullName>
    </submittedName>
</protein>
<dbReference type="EMBL" id="VTFT01000001">
    <property type="protein sequence ID" value="TYT26999.1"/>
    <property type="molecule type" value="Genomic_DNA"/>
</dbReference>
<dbReference type="OrthoDB" id="6023725at2"/>
<evidence type="ECO:0000313" key="3">
    <source>
        <dbReference type="Proteomes" id="UP000324973"/>
    </source>
</evidence>
<feature type="region of interest" description="Disordered" evidence="1">
    <location>
        <begin position="182"/>
        <end position="201"/>
    </location>
</feature>
<sequence>MGERISIEEAPDPCEQEFEKTGERGCISMDSLYAARYRVLEPIAGAYPNAEVGFSVADHYGFPAFARFRNALLFVALSDEGPWLHKYQAVPVHRTVDGQWASCGDIRRDPAGKPSPQLRTLRFRREIALESELSEHMLAGYRAGDQPHWRIANGRVWCSQGMLLEDVYEVVRSGVMQARGIPLPAWPGRRSPQTDSRPVRP</sequence>
<feature type="compositionally biased region" description="Polar residues" evidence="1">
    <location>
        <begin position="191"/>
        <end position="201"/>
    </location>
</feature>
<gene>
    <name evidence="2" type="ORF">FZO89_12420</name>
</gene>
<comment type="caution">
    <text evidence="2">The sequence shown here is derived from an EMBL/GenBank/DDBJ whole genome shotgun (WGS) entry which is preliminary data.</text>
</comment>
<dbReference type="AlphaFoldDB" id="A0A5D4XR01"/>
<proteinExistence type="predicted"/>
<organism evidence="2 3">
    <name type="scientific">Luteimonas viscosa</name>
    <dbReference type="NCBI Taxonomy" id="1132694"/>
    <lineage>
        <taxon>Bacteria</taxon>
        <taxon>Pseudomonadati</taxon>
        <taxon>Pseudomonadota</taxon>
        <taxon>Gammaproteobacteria</taxon>
        <taxon>Lysobacterales</taxon>
        <taxon>Lysobacteraceae</taxon>
        <taxon>Luteimonas</taxon>
    </lineage>
</organism>
<accession>A0A5D4XR01</accession>
<dbReference type="Proteomes" id="UP000324973">
    <property type="component" value="Unassembled WGS sequence"/>
</dbReference>
<name>A0A5D4XR01_9GAMM</name>
<reference evidence="2 3" key="1">
    <citation type="submission" date="2019-08" db="EMBL/GenBank/DDBJ databases">
        <title>Luteimonas viscosus sp. nov., isolated from soil of a sunflower field.</title>
        <authorList>
            <person name="Jianli Z."/>
            <person name="Ying Z."/>
        </authorList>
    </citation>
    <scope>NUCLEOTIDE SEQUENCE [LARGE SCALE GENOMIC DNA]</scope>
    <source>
        <strain evidence="2 3">XBU10</strain>
    </source>
</reference>
<evidence type="ECO:0000256" key="1">
    <source>
        <dbReference type="SAM" id="MobiDB-lite"/>
    </source>
</evidence>
<evidence type="ECO:0000313" key="2">
    <source>
        <dbReference type="EMBL" id="TYT26999.1"/>
    </source>
</evidence>